<feature type="transmembrane region" description="Helical" evidence="7">
    <location>
        <begin position="693"/>
        <end position="715"/>
    </location>
</feature>
<dbReference type="InterPro" id="IPR022234">
    <property type="entry name" value="DUF3759"/>
</dbReference>
<feature type="compositionally biased region" description="Polar residues" evidence="6">
    <location>
        <begin position="206"/>
        <end position="217"/>
    </location>
</feature>
<keyword evidence="3 7" id="KW-0812">Transmembrane</keyword>
<protein>
    <submittedName>
        <fullName evidence="10">SPX N-terminal</fullName>
    </submittedName>
</protein>
<dbReference type="GO" id="GO:0005886">
    <property type="term" value="C:plasma membrane"/>
    <property type="evidence" value="ECO:0007669"/>
    <property type="project" value="TreeGrafter"/>
</dbReference>
<accession>A0AAD6G9W0</accession>
<feature type="region of interest" description="Disordered" evidence="6">
    <location>
        <begin position="179"/>
        <end position="382"/>
    </location>
</feature>
<evidence type="ECO:0000259" key="8">
    <source>
        <dbReference type="PROSITE" id="PS51380"/>
    </source>
</evidence>
<evidence type="ECO:0000256" key="5">
    <source>
        <dbReference type="ARBA" id="ARBA00023136"/>
    </source>
</evidence>
<evidence type="ECO:0000256" key="7">
    <source>
        <dbReference type="SAM" id="Phobius"/>
    </source>
</evidence>
<feature type="transmembrane region" description="Helical" evidence="7">
    <location>
        <begin position="884"/>
        <end position="903"/>
    </location>
</feature>
<organism evidence="10 11">
    <name type="scientific">Penicillium frequentans</name>
    <dbReference type="NCBI Taxonomy" id="3151616"/>
    <lineage>
        <taxon>Eukaryota</taxon>
        <taxon>Fungi</taxon>
        <taxon>Dikarya</taxon>
        <taxon>Ascomycota</taxon>
        <taxon>Pezizomycotina</taxon>
        <taxon>Eurotiomycetes</taxon>
        <taxon>Eurotiomycetidae</taxon>
        <taxon>Eurotiales</taxon>
        <taxon>Aspergillaceae</taxon>
        <taxon>Penicillium</taxon>
    </lineage>
</organism>
<dbReference type="CDD" id="cd14475">
    <property type="entry name" value="SPX_SYG1_like"/>
    <property type="match status" value="1"/>
</dbReference>
<feature type="region of interest" description="Disordered" evidence="6">
    <location>
        <begin position="1108"/>
        <end position="1165"/>
    </location>
</feature>
<evidence type="ECO:0000313" key="10">
    <source>
        <dbReference type="EMBL" id="KAJ5524482.1"/>
    </source>
</evidence>
<keyword evidence="5 7" id="KW-0472">Membrane</keyword>
<feature type="transmembrane region" description="Helical" evidence="7">
    <location>
        <begin position="735"/>
        <end position="757"/>
    </location>
</feature>
<dbReference type="Pfam" id="PF03124">
    <property type="entry name" value="EXS"/>
    <property type="match status" value="1"/>
</dbReference>
<evidence type="ECO:0000256" key="3">
    <source>
        <dbReference type="ARBA" id="ARBA00022692"/>
    </source>
</evidence>
<dbReference type="GO" id="GO:0000822">
    <property type="term" value="F:inositol hexakisphosphate binding"/>
    <property type="evidence" value="ECO:0007669"/>
    <property type="project" value="TreeGrafter"/>
</dbReference>
<feature type="compositionally biased region" description="Acidic residues" evidence="6">
    <location>
        <begin position="1123"/>
        <end position="1137"/>
    </location>
</feature>
<dbReference type="GO" id="GO:0006817">
    <property type="term" value="P:phosphate ion transport"/>
    <property type="evidence" value="ECO:0007669"/>
    <property type="project" value="TreeGrafter"/>
</dbReference>
<dbReference type="Pfam" id="PF12585">
    <property type="entry name" value="DUF3759"/>
    <property type="match status" value="1"/>
</dbReference>
<dbReference type="PANTHER" id="PTHR10783">
    <property type="entry name" value="XENOTROPIC AND POLYTROPIC RETROVIRUS RECEPTOR 1-RELATED"/>
    <property type="match status" value="1"/>
</dbReference>
<comment type="similarity">
    <text evidence="2">Belongs to the SYG1 (TC 2.A.94) family.</text>
</comment>
<dbReference type="PROSITE" id="PS51380">
    <property type="entry name" value="EXS"/>
    <property type="match status" value="1"/>
</dbReference>
<sequence length="1165" mass="133527">MGFFDHAEESHRQVYEQGEEYHHEAKFSHEAIAGAASFAGMKAWEDHQRKLGKPVKHALAKELLVGFIGAEVDKLAETKGMDAIDREKAKHESKKHAEAMYDEHYGQHGGDEWHPHHEPPRQFERRERFERQCEFFTPNLLIEFFTSLPLPTTQRELEQELVPEWRAKYLDYKVYPDGQEKAQGHHTSHPEGQPKSPPPSFRHAPSSHTAVQSSFETPTADKPLDGTAPDGLSTPNARRRGSSPQPIPRSKSTPGQERQPLRTAGARFPETVGSYGSIMATPPEPLGKAGSDGASFELPDPIMDPDEYSPPGQSTGQDSGRRKDVRTPSPVMTRRATFGTPSTQLGGNSPGDQRVSSLATHPTSQSLSHQGEDLTKTNSQKRGSQLLRRVFSHTEGEGVGKKSVMDSAFDAEKRQDEFFEFLDSELTKIDSFYKMKEQEAHNRLKALRQQLHVMRDQRIQEVYETKRAVKLMKDDQTQRTNKLGKLNGSRIKDTLTGKSRIGKNTQALAAMATPRIPEREREFIASRRDFMRRQDPQNNDVSYRSAKRKLKHALQEFYRGVELLKGYAYLNRKAFRKINKKYDKTVNARPLLRYMTERVNKASFVQSEETENLIAAVEDLYARYFERGNRKIAVSKLRHTINKSGDYSPSTFRAGLLLMAGVLFAIQSLVYASQHLRAADAVERVRTSYLLQIYGGYFLIVFHVLLFSLDCMIWTKSKINYAFVFEYDTRHTLEWRQLLEIPAFFIFALGLFMWLNFSWINSMYIYWPVVLIFLTVVIVFLPARVLYHRSRKWWAFSNWRLLLAGVYPVEFRDFFLGDMYCSQSYAMGNIELFFCLYANAWSNPTQCNSSHSRLLGFFTCLPAVWRSFQCIRRYVDTKNAFPHLLNLGKYIFSILYYATLSMYRIDRHTRFQASFITFALLNSVYTSVWDLIMDWSLGNAYARHPLLREMLAFRRVWVYYVAMVLDVIIRFNWIFYAIFVNDIQHSAVLSFVVSLSEVFRRGVWTIFRVENEHCTNVLLFRASRDTPLPYEIAATPALDGAHADDVQLQEQQNTPFMSAGDAEHGTPSSMTSQRARNRRPSASFARVGNKVAGAHAHDFERRRLPSYLSGTGVTRDSLRGAEDSSDEDEELTTDEDSGSTVDVGPDHDDAEMTGDQRSAMHRINE</sequence>
<feature type="transmembrane region" description="Helical" evidence="7">
    <location>
        <begin position="915"/>
        <end position="937"/>
    </location>
</feature>
<reference evidence="10 11" key="1">
    <citation type="journal article" date="2023" name="IMA Fungus">
        <title>Comparative genomic study of the Penicillium genus elucidates a diverse pangenome and 15 lateral gene transfer events.</title>
        <authorList>
            <person name="Petersen C."/>
            <person name="Sorensen T."/>
            <person name="Nielsen M.R."/>
            <person name="Sondergaard T.E."/>
            <person name="Sorensen J.L."/>
            <person name="Fitzpatrick D.A."/>
            <person name="Frisvad J.C."/>
            <person name="Nielsen K.L."/>
        </authorList>
    </citation>
    <scope>NUCLEOTIDE SEQUENCE [LARGE SCALE GENOMIC DNA]</scope>
    <source>
        <strain evidence="10 11">IBT 35679</strain>
    </source>
</reference>
<proteinExistence type="inferred from homology"/>
<dbReference type="AlphaFoldDB" id="A0AAD6G9W0"/>
<dbReference type="InterPro" id="IPR004331">
    <property type="entry name" value="SPX_dom"/>
</dbReference>
<feature type="transmembrane region" description="Helical" evidence="7">
    <location>
        <begin position="764"/>
        <end position="787"/>
    </location>
</feature>
<feature type="transmembrane region" description="Helical" evidence="7">
    <location>
        <begin position="957"/>
        <end position="979"/>
    </location>
</feature>
<evidence type="ECO:0000256" key="1">
    <source>
        <dbReference type="ARBA" id="ARBA00004141"/>
    </source>
</evidence>
<feature type="transmembrane region" description="Helical" evidence="7">
    <location>
        <begin position="652"/>
        <end position="672"/>
    </location>
</feature>
<evidence type="ECO:0000259" key="9">
    <source>
        <dbReference type="PROSITE" id="PS51382"/>
    </source>
</evidence>
<dbReference type="Pfam" id="PF03105">
    <property type="entry name" value="SPX"/>
    <property type="match status" value="1"/>
</dbReference>
<dbReference type="Proteomes" id="UP001220324">
    <property type="component" value="Unassembled WGS sequence"/>
</dbReference>
<dbReference type="GO" id="GO:0016036">
    <property type="term" value="P:cellular response to phosphate starvation"/>
    <property type="evidence" value="ECO:0007669"/>
    <property type="project" value="TreeGrafter"/>
</dbReference>
<evidence type="ECO:0000256" key="6">
    <source>
        <dbReference type="SAM" id="MobiDB-lite"/>
    </source>
</evidence>
<dbReference type="EMBL" id="JAQIZZ010000008">
    <property type="protein sequence ID" value="KAJ5524482.1"/>
    <property type="molecule type" value="Genomic_DNA"/>
</dbReference>
<gene>
    <name evidence="10" type="ORF">N7494_011132</name>
</gene>
<comment type="subcellular location">
    <subcellularLocation>
        <location evidence="1">Membrane</location>
        <topology evidence="1">Multi-pass membrane protein</topology>
    </subcellularLocation>
</comment>
<feature type="domain" description="EXS" evidence="8">
    <location>
        <begin position="846"/>
        <end position="1040"/>
    </location>
</feature>
<keyword evidence="11" id="KW-1185">Reference proteome</keyword>
<feature type="region of interest" description="Disordered" evidence="6">
    <location>
        <begin position="1057"/>
        <end position="1088"/>
    </location>
</feature>
<dbReference type="PANTHER" id="PTHR10783:SF103">
    <property type="entry name" value="SOLUTE CARRIER FAMILY 53 MEMBER 1"/>
    <property type="match status" value="1"/>
</dbReference>
<evidence type="ECO:0000313" key="11">
    <source>
        <dbReference type="Proteomes" id="UP001220324"/>
    </source>
</evidence>
<name>A0AAD6G9W0_9EURO</name>
<comment type="caution">
    <text evidence="10">The sequence shown here is derived from an EMBL/GenBank/DDBJ whole genome shotgun (WGS) entry which is preliminary data.</text>
</comment>
<keyword evidence="4 7" id="KW-1133">Transmembrane helix</keyword>
<dbReference type="InterPro" id="IPR004342">
    <property type="entry name" value="EXS_C"/>
</dbReference>
<dbReference type="GO" id="GO:0005794">
    <property type="term" value="C:Golgi apparatus"/>
    <property type="evidence" value="ECO:0007669"/>
    <property type="project" value="TreeGrafter"/>
</dbReference>
<dbReference type="PROSITE" id="PS51382">
    <property type="entry name" value="SPX"/>
    <property type="match status" value="1"/>
</dbReference>
<feature type="compositionally biased region" description="Polar residues" evidence="6">
    <location>
        <begin position="339"/>
        <end position="369"/>
    </location>
</feature>
<feature type="domain" description="SPX" evidence="9">
    <location>
        <begin position="151"/>
        <end position="596"/>
    </location>
</feature>
<evidence type="ECO:0000256" key="4">
    <source>
        <dbReference type="ARBA" id="ARBA00022989"/>
    </source>
</evidence>
<evidence type="ECO:0000256" key="2">
    <source>
        <dbReference type="ARBA" id="ARBA00009665"/>
    </source>
</evidence>